<gene>
    <name evidence="1" type="ORF">KME60_13485</name>
</gene>
<comment type="caution">
    <text evidence="1">The sequence shown here is derived from an EMBL/GenBank/DDBJ whole genome shotgun (WGS) entry which is preliminary data.</text>
</comment>
<dbReference type="AlphaFoldDB" id="A0A951QMW3"/>
<accession>A0A951QMW3</accession>
<evidence type="ECO:0000313" key="2">
    <source>
        <dbReference type="Proteomes" id="UP000729701"/>
    </source>
</evidence>
<reference evidence="1" key="1">
    <citation type="submission" date="2021-05" db="EMBL/GenBank/DDBJ databases">
        <authorList>
            <person name="Pietrasiak N."/>
            <person name="Ward R."/>
            <person name="Stajich J.E."/>
            <person name="Kurbessoian T."/>
        </authorList>
    </citation>
    <scope>NUCLEOTIDE SEQUENCE</scope>
    <source>
        <strain evidence="1">GSE-NOS-MK-12-04C</strain>
    </source>
</reference>
<proteinExistence type="predicted"/>
<protein>
    <submittedName>
        <fullName evidence="1">Uncharacterized protein</fullName>
    </submittedName>
</protein>
<dbReference type="EMBL" id="JAHHGZ010000012">
    <property type="protein sequence ID" value="MBW4668401.1"/>
    <property type="molecule type" value="Genomic_DNA"/>
</dbReference>
<dbReference type="Proteomes" id="UP000729701">
    <property type="component" value="Unassembled WGS sequence"/>
</dbReference>
<sequence length="135" mass="16549">MFQPHSSCVASNCNTKSTAVQHEYFQILESRNLLSAHFQPFYQSRKDWAVILRCDRTSIWRWEREIIRLVFPLLKEYRKSKFLDNYQRFILGLIHAQRQGWCDGKKREYDEIKDWLKQSHTYLTRQQFNNWLESQ</sequence>
<name>A0A951QMW3_9CYAN</name>
<organism evidence="1 2">
    <name type="scientific">Cyanomargarita calcarea GSE-NOS-MK-12-04C</name>
    <dbReference type="NCBI Taxonomy" id="2839659"/>
    <lineage>
        <taxon>Bacteria</taxon>
        <taxon>Bacillati</taxon>
        <taxon>Cyanobacteriota</taxon>
        <taxon>Cyanophyceae</taxon>
        <taxon>Nostocales</taxon>
        <taxon>Cyanomargaritaceae</taxon>
        <taxon>Cyanomargarita</taxon>
    </lineage>
</organism>
<evidence type="ECO:0000313" key="1">
    <source>
        <dbReference type="EMBL" id="MBW4668401.1"/>
    </source>
</evidence>
<reference evidence="1" key="2">
    <citation type="journal article" date="2022" name="Microbiol. Resour. Announc.">
        <title>Metagenome Sequencing to Explore Phylogenomics of Terrestrial Cyanobacteria.</title>
        <authorList>
            <person name="Ward R.D."/>
            <person name="Stajich J.E."/>
            <person name="Johansen J.R."/>
            <person name="Huntemann M."/>
            <person name="Clum A."/>
            <person name="Foster B."/>
            <person name="Foster B."/>
            <person name="Roux S."/>
            <person name="Palaniappan K."/>
            <person name="Varghese N."/>
            <person name="Mukherjee S."/>
            <person name="Reddy T.B.K."/>
            <person name="Daum C."/>
            <person name="Copeland A."/>
            <person name="Chen I.A."/>
            <person name="Ivanova N.N."/>
            <person name="Kyrpides N.C."/>
            <person name="Shapiro N."/>
            <person name="Eloe-Fadrosh E.A."/>
            <person name="Pietrasiak N."/>
        </authorList>
    </citation>
    <scope>NUCLEOTIDE SEQUENCE</scope>
    <source>
        <strain evidence="1">GSE-NOS-MK-12-04C</strain>
    </source>
</reference>